<comment type="caution">
    <text evidence="1">The sequence shown here is derived from an EMBL/GenBank/DDBJ whole genome shotgun (WGS) entry which is preliminary data.</text>
</comment>
<dbReference type="EMBL" id="AGNL01019271">
    <property type="protein sequence ID" value="EJK61956.1"/>
    <property type="molecule type" value="Genomic_DNA"/>
</dbReference>
<sequence>MTLPWSGNAVPRPSPGQIPVLLEKKYVLGLALTEDEESTIKCFAKPEHYCLMWSRNAVPRPSPAQILGLLEKKYLPGLALTEGEESTIECFAKPEHYSSLLDDMCEWDSVSLESLSPLLENMKEIMPAKYWSSDPRPVFSLCANKHVSFELFELLLGYFPNAASFTSSQFCYAGKRSQDWHEQYFSGDANLLHVACANEYCPDSILDFLLKSNPSALLTKCVLGYGTHNLAPQDGAPPLHQYIMSDGTPLHYLLRMRPVLRLSTIQMLMNCDEAVLRTMGVSYRFGDNEIAVSPLDCLVWNESIDDMIDILRYVLRIAKEQGLTVVNGRTGQSALHQICKNPKATRQAVGVILEEFPDLATRSSIDDDHAVHDLCRNKRLNVSESIRILDLLVESDPDCSLCINVEGTLPLHLAAGSKSVGFIKHLVDLYPQAVRERNGEGREPLYYAFLFDADPETICVGMREDNRLPIELVPDTCPGQRLFLEQQMKYYRLSQDIKALSTSDQLGELELHRAVQSKATLGAIKLLVKGYPSAPQVANANGDHPLHIACARLDGSEVVTYLLAQHPPALSARNGEGLLPLHILCSTRAEHEDTESSFLSLREHRVHLPRAGHIPRPSPAGELVHRPSRRPLHACVCEPRAVRVALAYRRVLRPLILLEGRVARQHGPEEL</sequence>
<dbReference type="Pfam" id="PF00023">
    <property type="entry name" value="Ank"/>
    <property type="match status" value="1"/>
</dbReference>
<protein>
    <submittedName>
        <fullName evidence="1">Uncharacterized protein</fullName>
    </submittedName>
</protein>
<organism evidence="1 2">
    <name type="scientific">Thalassiosira oceanica</name>
    <name type="common">Marine diatom</name>
    <dbReference type="NCBI Taxonomy" id="159749"/>
    <lineage>
        <taxon>Eukaryota</taxon>
        <taxon>Sar</taxon>
        <taxon>Stramenopiles</taxon>
        <taxon>Ochrophyta</taxon>
        <taxon>Bacillariophyta</taxon>
        <taxon>Coscinodiscophyceae</taxon>
        <taxon>Thalassiosirophycidae</taxon>
        <taxon>Thalassiosirales</taxon>
        <taxon>Thalassiosiraceae</taxon>
        <taxon>Thalassiosira</taxon>
    </lineage>
</organism>
<accession>K0SLY0</accession>
<evidence type="ECO:0000313" key="1">
    <source>
        <dbReference type="EMBL" id="EJK61956.1"/>
    </source>
</evidence>
<dbReference type="InterPro" id="IPR002110">
    <property type="entry name" value="Ankyrin_rpt"/>
</dbReference>
<dbReference type="PANTHER" id="PTHR24121">
    <property type="entry name" value="NO MECHANORECEPTOR POTENTIAL C, ISOFORM D-RELATED"/>
    <property type="match status" value="1"/>
</dbReference>
<feature type="non-terminal residue" evidence="1">
    <location>
        <position position="671"/>
    </location>
</feature>
<dbReference type="Proteomes" id="UP000266841">
    <property type="component" value="Unassembled WGS sequence"/>
</dbReference>
<proteinExistence type="predicted"/>
<reference evidence="1 2" key="1">
    <citation type="journal article" date="2012" name="Genome Biol.">
        <title>Genome and low-iron response of an oceanic diatom adapted to chronic iron limitation.</title>
        <authorList>
            <person name="Lommer M."/>
            <person name="Specht M."/>
            <person name="Roy A.S."/>
            <person name="Kraemer L."/>
            <person name="Andreson R."/>
            <person name="Gutowska M.A."/>
            <person name="Wolf J."/>
            <person name="Bergner S.V."/>
            <person name="Schilhabel M.B."/>
            <person name="Klostermeier U.C."/>
            <person name="Beiko R.G."/>
            <person name="Rosenstiel P."/>
            <person name="Hippler M."/>
            <person name="Laroche J."/>
        </authorList>
    </citation>
    <scope>NUCLEOTIDE SEQUENCE [LARGE SCALE GENOMIC DNA]</scope>
    <source>
        <strain evidence="1 2">CCMP1005</strain>
    </source>
</reference>
<dbReference type="OrthoDB" id="7729168at2759"/>
<dbReference type="SUPFAM" id="SSF48403">
    <property type="entry name" value="Ankyrin repeat"/>
    <property type="match status" value="1"/>
</dbReference>
<dbReference type="InterPro" id="IPR036770">
    <property type="entry name" value="Ankyrin_rpt-contain_sf"/>
</dbReference>
<name>K0SLY0_THAOC</name>
<dbReference type="SMART" id="SM00248">
    <property type="entry name" value="ANK"/>
    <property type="match status" value="4"/>
</dbReference>
<dbReference type="PANTHER" id="PTHR24121:SF23">
    <property type="entry name" value="NO MECHANORECEPTOR POTENTIAL C, ISOFORM H"/>
    <property type="match status" value="1"/>
</dbReference>
<keyword evidence="2" id="KW-1185">Reference proteome</keyword>
<gene>
    <name evidence="1" type="ORF">THAOC_17462</name>
</gene>
<dbReference type="eggNOG" id="KOG0504">
    <property type="taxonomic scope" value="Eukaryota"/>
</dbReference>
<dbReference type="Gene3D" id="1.25.40.20">
    <property type="entry name" value="Ankyrin repeat-containing domain"/>
    <property type="match status" value="2"/>
</dbReference>
<dbReference type="AlphaFoldDB" id="K0SLY0"/>
<evidence type="ECO:0000313" key="2">
    <source>
        <dbReference type="Proteomes" id="UP000266841"/>
    </source>
</evidence>